<dbReference type="Pfam" id="PF16925">
    <property type="entry name" value="TetR_C_13"/>
    <property type="match status" value="1"/>
</dbReference>
<dbReference type="InterPro" id="IPR009057">
    <property type="entry name" value="Homeodomain-like_sf"/>
</dbReference>
<keyword evidence="3" id="KW-0804">Transcription</keyword>
<keyword evidence="1" id="KW-0805">Transcription regulation</keyword>
<keyword evidence="7" id="KW-1185">Reference proteome</keyword>
<dbReference type="GO" id="GO:0003677">
    <property type="term" value="F:DNA binding"/>
    <property type="evidence" value="ECO:0007669"/>
    <property type="project" value="UniProtKB-UniRule"/>
</dbReference>
<evidence type="ECO:0000256" key="2">
    <source>
        <dbReference type="ARBA" id="ARBA00023125"/>
    </source>
</evidence>
<gene>
    <name evidence="6" type="ORF">V3330_05905</name>
</gene>
<dbReference type="RefSeq" id="WP_354694470.1">
    <property type="nucleotide sequence ID" value="NZ_JAZHOG010000003.1"/>
</dbReference>
<dbReference type="Gene3D" id="1.10.357.10">
    <property type="entry name" value="Tetracycline Repressor, domain 2"/>
    <property type="match status" value="1"/>
</dbReference>
<reference evidence="6 7" key="1">
    <citation type="submission" date="2024-02" db="EMBL/GenBank/DDBJ databases">
        <title>A novel Wenzhouxiangellaceae bacterium, isolated from coastal sediments.</title>
        <authorList>
            <person name="Du Z.-J."/>
            <person name="Ye Y.-Q."/>
            <person name="Zhang X.-Y."/>
        </authorList>
    </citation>
    <scope>NUCLEOTIDE SEQUENCE [LARGE SCALE GENOMIC DNA]</scope>
    <source>
        <strain evidence="6 7">CH-27</strain>
    </source>
</reference>
<organism evidence="6 7">
    <name type="scientific">Elongatibacter sediminis</name>
    <dbReference type="NCBI Taxonomy" id="3119006"/>
    <lineage>
        <taxon>Bacteria</taxon>
        <taxon>Pseudomonadati</taxon>
        <taxon>Pseudomonadota</taxon>
        <taxon>Gammaproteobacteria</taxon>
        <taxon>Chromatiales</taxon>
        <taxon>Wenzhouxiangellaceae</taxon>
        <taxon>Elongatibacter</taxon>
    </lineage>
</organism>
<keyword evidence="2 4" id="KW-0238">DNA-binding</keyword>
<dbReference type="InterPro" id="IPR011075">
    <property type="entry name" value="TetR_C"/>
</dbReference>
<name>A0AAW9RE09_9GAMM</name>
<proteinExistence type="predicted"/>
<sequence>MSKKRLQLIETAVELFNEHGFHGVGIDRIAEAAGVSKKTMYHHFRSKEELILAALRHHDGLFRNQFMKGVEAAADTPRERLLAIFDVAEAWFASNRFFGCLFINAVGEYAEPDTPIRGVCRQFKQLMRGYIEDLAREAGAPDAPALADALALLLEGAIVTAQVSGNPSAAESARQAAAVLIDHALSGSVIEA</sequence>
<protein>
    <submittedName>
        <fullName evidence="6">TetR/AcrR family transcriptional regulator</fullName>
    </submittedName>
</protein>
<evidence type="ECO:0000313" key="6">
    <source>
        <dbReference type="EMBL" id="MEJ8567154.1"/>
    </source>
</evidence>
<dbReference type="SUPFAM" id="SSF46689">
    <property type="entry name" value="Homeodomain-like"/>
    <property type="match status" value="1"/>
</dbReference>
<dbReference type="PANTHER" id="PTHR47506:SF1">
    <property type="entry name" value="HTH-TYPE TRANSCRIPTIONAL REGULATOR YJDC"/>
    <property type="match status" value="1"/>
</dbReference>
<dbReference type="PRINTS" id="PR00455">
    <property type="entry name" value="HTHTETR"/>
</dbReference>
<dbReference type="Pfam" id="PF00440">
    <property type="entry name" value="TetR_N"/>
    <property type="match status" value="1"/>
</dbReference>
<dbReference type="PROSITE" id="PS50977">
    <property type="entry name" value="HTH_TETR_2"/>
    <property type="match status" value="1"/>
</dbReference>
<accession>A0AAW9RE09</accession>
<comment type="caution">
    <text evidence="6">The sequence shown here is derived from an EMBL/GenBank/DDBJ whole genome shotgun (WGS) entry which is preliminary data.</text>
</comment>
<evidence type="ECO:0000259" key="5">
    <source>
        <dbReference type="PROSITE" id="PS50977"/>
    </source>
</evidence>
<dbReference type="AlphaFoldDB" id="A0AAW9RE09"/>
<dbReference type="Proteomes" id="UP001359886">
    <property type="component" value="Unassembled WGS sequence"/>
</dbReference>
<dbReference type="InterPro" id="IPR036271">
    <property type="entry name" value="Tet_transcr_reg_TetR-rel_C_sf"/>
</dbReference>
<feature type="domain" description="HTH tetR-type" evidence="5">
    <location>
        <begin position="2"/>
        <end position="62"/>
    </location>
</feature>
<dbReference type="PANTHER" id="PTHR47506">
    <property type="entry name" value="TRANSCRIPTIONAL REGULATORY PROTEIN"/>
    <property type="match status" value="1"/>
</dbReference>
<evidence type="ECO:0000313" key="7">
    <source>
        <dbReference type="Proteomes" id="UP001359886"/>
    </source>
</evidence>
<evidence type="ECO:0000256" key="4">
    <source>
        <dbReference type="PROSITE-ProRule" id="PRU00335"/>
    </source>
</evidence>
<dbReference type="SUPFAM" id="SSF48498">
    <property type="entry name" value="Tetracyclin repressor-like, C-terminal domain"/>
    <property type="match status" value="1"/>
</dbReference>
<evidence type="ECO:0000256" key="3">
    <source>
        <dbReference type="ARBA" id="ARBA00023163"/>
    </source>
</evidence>
<feature type="DNA-binding region" description="H-T-H motif" evidence="4">
    <location>
        <begin position="25"/>
        <end position="44"/>
    </location>
</feature>
<dbReference type="FunFam" id="1.10.10.60:FF:000141">
    <property type="entry name" value="TetR family transcriptional regulator"/>
    <property type="match status" value="1"/>
</dbReference>
<dbReference type="InterPro" id="IPR001647">
    <property type="entry name" value="HTH_TetR"/>
</dbReference>
<dbReference type="EMBL" id="JAZHOG010000003">
    <property type="protein sequence ID" value="MEJ8567154.1"/>
    <property type="molecule type" value="Genomic_DNA"/>
</dbReference>
<evidence type="ECO:0000256" key="1">
    <source>
        <dbReference type="ARBA" id="ARBA00023015"/>
    </source>
</evidence>